<dbReference type="KEGG" id="prz:GZH47_02670"/>
<dbReference type="Proteomes" id="UP000479114">
    <property type="component" value="Chromosome"/>
</dbReference>
<reference evidence="2 3" key="1">
    <citation type="submission" date="2020-02" db="EMBL/GenBank/DDBJ databases">
        <title>Paenibacillus sp. nov., isolated from rhizosphere soil of tomato.</title>
        <authorList>
            <person name="Weon H.-Y."/>
            <person name="Lee S.A."/>
        </authorList>
    </citation>
    <scope>NUCLEOTIDE SEQUENCE [LARGE SCALE GENOMIC DNA]</scope>
    <source>
        <strain evidence="2 3">14171R-81</strain>
    </source>
</reference>
<dbReference type="InterPro" id="IPR052179">
    <property type="entry name" value="DD-CPase-like"/>
</dbReference>
<evidence type="ECO:0000313" key="2">
    <source>
        <dbReference type="EMBL" id="QHW29842.1"/>
    </source>
</evidence>
<dbReference type="PANTHER" id="PTHR34385:SF1">
    <property type="entry name" value="PEPTIDOGLYCAN L-ALANYL-D-GLUTAMATE ENDOPEPTIDASE CWLK"/>
    <property type="match status" value="1"/>
</dbReference>
<gene>
    <name evidence="2" type="ORF">GZH47_02670</name>
</gene>
<dbReference type="AlphaFoldDB" id="A0A6C0NZE2"/>
<dbReference type="PANTHER" id="PTHR34385">
    <property type="entry name" value="D-ALANYL-D-ALANINE CARBOXYPEPTIDASE"/>
    <property type="match status" value="1"/>
</dbReference>
<keyword evidence="3" id="KW-1185">Reference proteome</keyword>
<name>A0A6C0NZE2_9BACL</name>
<accession>A0A6C0NZE2</accession>
<dbReference type="Gene3D" id="3.30.200.180">
    <property type="match status" value="1"/>
</dbReference>
<evidence type="ECO:0000313" key="3">
    <source>
        <dbReference type="Proteomes" id="UP000479114"/>
    </source>
</evidence>
<dbReference type="InterPro" id="IPR003709">
    <property type="entry name" value="VanY-like_core_dom"/>
</dbReference>
<dbReference type="RefSeq" id="WP_162638411.1">
    <property type="nucleotide sequence ID" value="NZ_CP048286.1"/>
</dbReference>
<dbReference type="Gene3D" id="3.30.1380.10">
    <property type="match status" value="1"/>
</dbReference>
<dbReference type="InterPro" id="IPR058193">
    <property type="entry name" value="VanY/YodJ_core_dom"/>
</dbReference>
<dbReference type="EMBL" id="CP048286">
    <property type="protein sequence ID" value="QHW29842.1"/>
    <property type="molecule type" value="Genomic_DNA"/>
</dbReference>
<organism evidence="2 3">
    <name type="scientific">Paenibacillus rhizovicinus</name>
    <dbReference type="NCBI Taxonomy" id="2704463"/>
    <lineage>
        <taxon>Bacteria</taxon>
        <taxon>Bacillati</taxon>
        <taxon>Bacillota</taxon>
        <taxon>Bacilli</taxon>
        <taxon>Bacillales</taxon>
        <taxon>Paenibacillaceae</taxon>
        <taxon>Paenibacillus</taxon>
    </lineage>
</organism>
<dbReference type="InterPro" id="IPR009045">
    <property type="entry name" value="Zn_M74/Hedgehog-like"/>
</dbReference>
<dbReference type="CDD" id="cd14852">
    <property type="entry name" value="LD-carboxypeptidase"/>
    <property type="match status" value="1"/>
</dbReference>
<sequence length="300" mass="33378">MKKWVFGFVVVLLLIGYGAAQHKPKVVIAELPKVVIEEPSKVNHPVQGGTPQKNGHTIAVTKAQIYKGDLLLVNKEHPIPSGGEESEEASLSRHGELVQGFALLDNSIRLSPSLVKKFATMIGAAANDGVNHFIISSGYRDEEKQDELYQQMGPDYALPAGYSEHNLGLSLDIGSSIAEMNRAPEGKWLKNNAWSYGFILRYPVDKTAITGIQFEPWHFRYVGLPHSLIMQAKNMVLEEYLDYLKKKKTITATVNHQTYEIHYYPVSNNTTITVPENGRYEISGNNTDGVIVTVLRDQDA</sequence>
<dbReference type="SUPFAM" id="SSF55166">
    <property type="entry name" value="Hedgehog/DD-peptidase"/>
    <property type="match status" value="1"/>
</dbReference>
<proteinExistence type="predicted"/>
<dbReference type="Pfam" id="PF02557">
    <property type="entry name" value="VanY"/>
    <property type="match status" value="1"/>
</dbReference>
<dbReference type="GO" id="GO:0006508">
    <property type="term" value="P:proteolysis"/>
    <property type="evidence" value="ECO:0007669"/>
    <property type="project" value="InterPro"/>
</dbReference>
<evidence type="ECO:0000259" key="1">
    <source>
        <dbReference type="Pfam" id="PF02557"/>
    </source>
</evidence>
<feature type="domain" description="D-alanyl-D-alanine carboxypeptidase-like core" evidence="1">
    <location>
        <begin position="108"/>
        <end position="223"/>
    </location>
</feature>
<dbReference type="GO" id="GO:0008233">
    <property type="term" value="F:peptidase activity"/>
    <property type="evidence" value="ECO:0007669"/>
    <property type="project" value="InterPro"/>
</dbReference>
<protein>
    <submittedName>
        <fullName evidence="2">M15 family metallopeptidase</fullName>
    </submittedName>
</protein>